<reference evidence="1" key="2">
    <citation type="journal article" date="2015" name="Data Brief">
        <title>Shoot transcriptome of the giant reed, Arundo donax.</title>
        <authorList>
            <person name="Barrero R.A."/>
            <person name="Guerrero F.D."/>
            <person name="Moolhuijzen P."/>
            <person name="Goolsby J.A."/>
            <person name="Tidwell J."/>
            <person name="Bellgard S.E."/>
            <person name="Bellgard M.I."/>
        </authorList>
    </citation>
    <scope>NUCLEOTIDE SEQUENCE</scope>
    <source>
        <tissue evidence="1">Shoot tissue taken approximately 20 cm above the soil surface</tissue>
    </source>
</reference>
<accession>A0A0A9H6G3</accession>
<evidence type="ECO:0000313" key="1">
    <source>
        <dbReference type="EMBL" id="JAE32790.1"/>
    </source>
</evidence>
<organism evidence="1">
    <name type="scientific">Arundo donax</name>
    <name type="common">Giant reed</name>
    <name type="synonym">Donax arundinaceus</name>
    <dbReference type="NCBI Taxonomy" id="35708"/>
    <lineage>
        <taxon>Eukaryota</taxon>
        <taxon>Viridiplantae</taxon>
        <taxon>Streptophyta</taxon>
        <taxon>Embryophyta</taxon>
        <taxon>Tracheophyta</taxon>
        <taxon>Spermatophyta</taxon>
        <taxon>Magnoliopsida</taxon>
        <taxon>Liliopsida</taxon>
        <taxon>Poales</taxon>
        <taxon>Poaceae</taxon>
        <taxon>PACMAD clade</taxon>
        <taxon>Arundinoideae</taxon>
        <taxon>Arundineae</taxon>
        <taxon>Arundo</taxon>
    </lineage>
</organism>
<protein>
    <submittedName>
        <fullName evidence="1">Uncharacterized protein</fullName>
    </submittedName>
</protein>
<proteinExistence type="predicted"/>
<name>A0A0A9H6G3_ARUDO</name>
<sequence>MSSRRFPRRGRRPPSGRLKLQLLAPRQKYLLRLLQKQLLAPRQKHLLRLLLQQK</sequence>
<dbReference type="AlphaFoldDB" id="A0A0A9H6G3"/>
<dbReference type="EMBL" id="GBRH01165106">
    <property type="protein sequence ID" value="JAE32790.1"/>
    <property type="molecule type" value="Transcribed_RNA"/>
</dbReference>
<reference evidence="1" key="1">
    <citation type="submission" date="2014-09" db="EMBL/GenBank/DDBJ databases">
        <authorList>
            <person name="Magalhaes I.L.F."/>
            <person name="Oliveira U."/>
            <person name="Santos F.R."/>
            <person name="Vidigal T.H.D.A."/>
            <person name="Brescovit A.D."/>
            <person name="Santos A.J."/>
        </authorList>
    </citation>
    <scope>NUCLEOTIDE SEQUENCE</scope>
    <source>
        <tissue evidence="1">Shoot tissue taken approximately 20 cm above the soil surface</tissue>
    </source>
</reference>